<protein>
    <submittedName>
        <fullName evidence="1">Uncharacterized protein</fullName>
    </submittedName>
</protein>
<feature type="non-terminal residue" evidence="1">
    <location>
        <position position="1"/>
    </location>
</feature>
<organism evidence="1 2">
    <name type="scientific">Coptis chinensis</name>
    <dbReference type="NCBI Taxonomy" id="261450"/>
    <lineage>
        <taxon>Eukaryota</taxon>
        <taxon>Viridiplantae</taxon>
        <taxon>Streptophyta</taxon>
        <taxon>Embryophyta</taxon>
        <taxon>Tracheophyta</taxon>
        <taxon>Spermatophyta</taxon>
        <taxon>Magnoliopsida</taxon>
        <taxon>Ranunculales</taxon>
        <taxon>Ranunculaceae</taxon>
        <taxon>Coptidoideae</taxon>
        <taxon>Coptis</taxon>
    </lineage>
</organism>
<dbReference type="Proteomes" id="UP000631114">
    <property type="component" value="Unassembled WGS sequence"/>
</dbReference>
<dbReference type="PANTHER" id="PTHR45657">
    <property type="entry name" value="CRAL-TRIO DOMAIN-CONTAINING PROTEIN YKL091C-RELATED"/>
    <property type="match status" value="1"/>
</dbReference>
<dbReference type="OrthoDB" id="1744391at2759"/>
<dbReference type="PANTHER" id="PTHR45657:SF43">
    <property type="entry name" value="PHOSPHATIDYLINOSITOL_PHOSPHATIDYLCHOLINE TRANSFER PROTEIN SFH9"/>
    <property type="match status" value="1"/>
</dbReference>
<evidence type="ECO:0000313" key="1">
    <source>
        <dbReference type="EMBL" id="KAF9617376.1"/>
    </source>
</evidence>
<accession>A0A835IGM6</accession>
<dbReference type="AlphaFoldDB" id="A0A835IGM6"/>
<dbReference type="EMBL" id="JADFTS010000003">
    <property type="protein sequence ID" value="KAF9617376.1"/>
    <property type="molecule type" value="Genomic_DNA"/>
</dbReference>
<evidence type="ECO:0000313" key="2">
    <source>
        <dbReference type="Proteomes" id="UP000631114"/>
    </source>
</evidence>
<proteinExistence type="predicted"/>
<sequence>VPSRFADIVSLCIQTEPEFRPTMSDIVESLELLNDRSSADGLSFYIRYEAAITLKNSCLSLKDVALGDILQIFNIVVTLKKWNVVHANDWQPITITVGYGGGVLDFRQKLVKATGEDFIHPCLERLQKLEALVIELTNKPVVIPPEKDIMLLESMNRIKSIEYDLQKTRKALHATASKQMQLAESLENLKGTNLSLIVDFVDCRGKDLAGKEIEDPLPENSNYSFTTPQILVLGLAALSCWCKCMYLSKLEHLRSVSLSDFP</sequence>
<comment type="caution">
    <text evidence="1">The sequence shown here is derived from an EMBL/GenBank/DDBJ whole genome shotgun (WGS) entry which is preliminary data.</text>
</comment>
<keyword evidence="2" id="KW-1185">Reference proteome</keyword>
<name>A0A835IGM6_9MAGN</name>
<reference evidence="1 2" key="1">
    <citation type="submission" date="2020-10" db="EMBL/GenBank/DDBJ databases">
        <title>The Coptis chinensis genome and diversification of protoberbering-type alkaloids.</title>
        <authorList>
            <person name="Wang B."/>
            <person name="Shu S."/>
            <person name="Song C."/>
            <person name="Liu Y."/>
        </authorList>
    </citation>
    <scope>NUCLEOTIDE SEQUENCE [LARGE SCALE GENOMIC DNA]</scope>
    <source>
        <strain evidence="1">HL-2020</strain>
        <tissue evidence="1">Leaf</tissue>
    </source>
</reference>
<dbReference type="InterPro" id="IPR051026">
    <property type="entry name" value="PI/PC_transfer"/>
</dbReference>
<gene>
    <name evidence="1" type="ORF">IFM89_036297</name>
</gene>